<evidence type="ECO:0000256" key="5">
    <source>
        <dbReference type="ARBA" id="ARBA00022692"/>
    </source>
</evidence>
<dbReference type="Pfam" id="PF02321">
    <property type="entry name" value="OEP"/>
    <property type="match status" value="2"/>
</dbReference>
<keyword evidence="9" id="KW-0732">Signal</keyword>
<dbReference type="KEGG" id="mcos:GM418_19735"/>
<keyword evidence="8" id="KW-0175">Coiled coil</keyword>
<evidence type="ECO:0000313" key="11">
    <source>
        <dbReference type="Proteomes" id="UP000428260"/>
    </source>
</evidence>
<dbReference type="GO" id="GO:0009279">
    <property type="term" value="C:cell outer membrane"/>
    <property type="evidence" value="ECO:0007669"/>
    <property type="project" value="UniProtKB-SubCell"/>
</dbReference>
<accession>A0A6I6K2R9</accession>
<evidence type="ECO:0000256" key="2">
    <source>
        <dbReference type="ARBA" id="ARBA00007613"/>
    </source>
</evidence>
<organism evidence="10 11">
    <name type="scientific">Maribellus comscasis</name>
    <dbReference type="NCBI Taxonomy" id="2681766"/>
    <lineage>
        <taxon>Bacteria</taxon>
        <taxon>Pseudomonadati</taxon>
        <taxon>Bacteroidota</taxon>
        <taxon>Bacteroidia</taxon>
        <taxon>Marinilabiliales</taxon>
        <taxon>Prolixibacteraceae</taxon>
        <taxon>Maribellus</taxon>
    </lineage>
</organism>
<dbReference type="InterPro" id="IPR003423">
    <property type="entry name" value="OMP_efflux"/>
</dbReference>
<protein>
    <submittedName>
        <fullName evidence="10">TolC family protein</fullName>
    </submittedName>
</protein>
<dbReference type="GO" id="GO:1990281">
    <property type="term" value="C:efflux pump complex"/>
    <property type="evidence" value="ECO:0007669"/>
    <property type="project" value="TreeGrafter"/>
</dbReference>
<evidence type="ECO:0000256" key="6">
    <source>
        <dbReference type="ARBA" id="ARBA00023136"/>
    </source>
</evidence>
<dbReference type="GO" id="GO:0015288">
    <property type="term" value="F:porin activity"/>
    <property type="evidence" value="ECO:0007669"/>
    <property type="project" value="TreeGrafter"/>
</dbReference>
<keyword evidence="4" id="KW-1134">Transmembrane beta strand</keyword>
<dbReference type="AlphaFoldDB" id="A0A6I6K2R9"/>
<feature type="signal peptide" evidence="9">
    <location>
        <begin position="1"/>
        <end position="20"/>
    </location>
</feature>
<feature type="coiled-coil region" evidence="8">
    <location>
        <begin position="374"/>
        <end position="401"/>
    </location>
</feature>
<dbReference type="PANTHER" id="PTHR30026:SF20">
    <property type="entry name" value="OUTER MEMBRANE PROTEIN TOLC"/>
    <property type="match status" value="1"/>
</dbReference>
<keyword evidence="6" id="KW-0472">Membrane</keyword>
<reference evidence="10 11" key="1">
    <citation type="submission" date="2019-11" db="EMBL/GenBank/DDBJ databases">
        <authorList>
            <person name="Zheng R.K."/>
            <person name="Sun C.M."/>
        </authorList>
    </citation>
    <scope>NUCLEOTIDE SEQUENCE [LARGE SCALE GENOMIC DNA]</scope>
    <source>
        <strain evidence="10 11">WC007</strain>
    </source>
</reference>
<keyword evidence="3" id="KW-0813">Transport</keyword>
<keyword evidence="5" id="KW-0812">Transmembrane</keyword>
<dbReference type="Proteomes" id="UP000428260">
    <property type="component" value="Chromosome"/>
</dbReference>
<evidence type="ECO:0000313" key="10">
    <source>
        <dbReference type="EMBL" id="QGY45823.1"/>
    </source>
</evidence>
<feature type="chain" id="PRO_5026137899" evidence="9">
    <location>
        <begin position="21"/>
        <end position="410"/>
    </location>
</feature>
<evidence type="ECO:0000256" key="1">
    <source>
        <dbReference type="ARBA" id="ARBA00004442"/>
    </source>
</evidence>
<keyword evidence="11" id="KW-1185">Reference proteome</keyword>
<gene>
    <name evidence="10" type="ORF">GM418_19735</name>
</gene>
<dbReference type="RefSeq" id="WP_158868962.1">
    <property type="nucleotide sequence ID" value="NZ_CP046401.1"/>
</dbReference>
<dbReference type="EMBL" id="CP046401">
    <property type="protein sequence ID" value="QGY45823.1"/>
    <property type="molecule type" value="Genomic_DNA"/>
</dbReference>
<proteinExistence type="inferred from homology"/>
<name>A0A6I6K2R9_9BACT</name>
<keyword evidence="7" id="KW-0998">Cell outer membrane</keyword>
<comment type="similarity">
    <text evidence="2">Belongs to the outer membrane factor (OMF) (TC 1.B.17) family.</text>
</comment>
<sequence length="410" mass="46036">MKKIITLIIILVSGLSAVQAQTLDSYLEMAAKNNPGLQSKYKEFEAALQKIPQVNALPDPSFSFGYFISPVETRVGPQRAKFSLSQMFPWFGTLEAKGDAAALMAAAKYQSFLEARNKLYFDVAAAYYPLYELQQMQEIERENIEILESYKTIATRKFENGAAPMVDVLRVDIMLKDSRTTLEILNEKERALVSTFNNLLNRNENEDVIIADTLPAAAVEIEAVKDSLLLRNPTINALDLKTKASKANEIVAQKQGLPNIGVGLDYVVVGERSDMSVAGAGKDVLMPMVSVSIPLFRKKYDAAEKEAQLMQESYSLQKENVLNSLSSEFDRTLFDITQQLELLKLYREQVTTTQQSLNLLFSSYGNSGKEFEEVLRMQQQLLKYEKTMATAEAQYQIALAKLNYITAKTY</sequence>
<evidence type="ECO:0000256" key="4">
    <source>
        <dbReference type="ARBA" id="ARBA00022452"/>
    </source>
</evidence>
<dbReference type="PANTHER" id="PTHR30026">
    <property type="entry name" value="OUTER MEMBRANE PROTEIN TOLC"/>
    <property type="match status" value="1"/>
</dbReference>
<dbReference type="GO" id="GO:0015562">
    <property type="term" value="F:efflux transmembrane transporter activity"/>
    <property type="evidence" value="ECO:0007669"/>
    <property type="project" value="InterPro"/>
</dbReference>
<evidence type="ECO:0000256" key="7">
    <source>
        <dbReference type="ARBA" id="ARBA00023237"/>
    </source>
</evidence>
<dbReference type="SUPFAM" id="SSF56954">
    <property type="entry name" value="Outer membrane efflux proteins (OEP)"/>
    <property type="match status" value="1"/>
</dbReference>
<evidence type="ECO:0000256" key="9">
    <source>
        <dbReference type="SAM" id="SignalP"/>
    </source>
</evidence>
<evidence type="ECO:0000256" key="8">
    <source>
        <dbReference type="SAM" id="Coils"/>
    </source>
</evidence>
<comment type="subcellular location">
    <subcellularLocation>
        <location evidence="1">Cell outer membrane</location>
    </subcellularLocation>
</comment>
<evidence type="ECO:0000256" key="3">
    <source>
        <dbReference type="ARBA" id="ARBA00022448"/>
    </source>
</evidence>
<dbReference type="InterPro" id="IPR051906">
    <property type="entry name" value="TolC-like"/>
</dbReference>
<dbReference type="Gene3D" id="1.20.1600.10">
    <property type="entry name" value="Outer membrane efflux proteins (OEP)"/>
    <property type="match status" value="1"/>
</dbReference>